<organism evidence="2 3">
    <name type="scientific">Blastopirellula marina</name>
    <dbReference type="NCBI Taxonomy" id="124"/>
    <lineage>
        <taxon>Bacteria</taxon>
        <taxon>Pseudomonadati</taxon>
        <taxon>Planctomycetota</taxon>
        <taxon>Planctomycetia</taxon>
        <taxon>Pirellulales</taxon>
        <taxon>Pirellulaceae</taxon>
        <taxon>Blastopirellula</taxon>
    </lineage>
</organism>
<feature type="domain" description="Knr4/Smi1-like" evidence="1">
    <location>
        <begin position="12"/>
        <end position="145"/>
    </location>
</feature>
<dbReference type="RefSeq" id="WP_105338134.1">
    <property type="nucleotide sequence ID" value="NZ_PUHZ01000024.1"/>
</dbReference>
<dbReference type="OrthoDB" id="215335at2"/>
<dbReference type="AlphaFoldDB" id="A0A2S8GEP3"/>
<comment type="caution">
    <text evidence="2">The sequence shown here is derived from an EMBL/GenBank/DDBJ whole genome shotgun (WGS) entry which is preliminary data.</text>
</comment>
<dbReference type="SUPFAM" id="SSF160631">
    <property type="entry name" value="SMI1/KNR4-like"/>
    <property type="match status" value="1"/>
</dbReference>
<dbReference type="InterPro" id="IPR018958">
    <property type="entry name" value="Knr4/Smi1-like_dom"/>
</dbReference>
<evidence type="ECO:0000313" key="2">
    <source>
        <dbReference type="EMBL" id="PQO42922.1"/>
    </source>
</evidence>
<sequence>MMTARICETYPATTPAKLQRFERQFGVILPEDYSRFLLASNGGRPVPDGLDVPFWPGKSTRIHFFLGLHDGEHNNLASWMDELVDRLPDGCVPIAVDMGGNFLVLATRERRGQVYYWDASADYDLPEDSGTLFLLSNGINELLDGLLESPDT</sequence>
<dbReference type="Gene3D" id="3.40.1580.10">
    <property type="entry name" value="SMI1/KNR4-like"/>
    <property type="match status" value="1"/>
</dbReference>
<evidence type="ECO:0000313" key="3">
    <source>
        <dbReference type="Proteomes" id="UP000237819"/>
    </source>
</evidence>
<reference evidence="2 3" key="1">
    <citation type="submission" date="2018-02" db="EMBL/GenBank/DDBJ databases">
        <title>Comparative genomes isolates from brazilian mangrove.</title>
        <authorList>
            <person name="Araujo J.E."/>
            <person name="Taketani R.G."/>
            <person name="Silva M.C.P."/>
            <person name="Loureco M.V."/>
            <person name="Andreote F.D."/>
        </authorList>
    </citation>
    <scope>NUCLEOTIDE SEQUENCE [LARGE SCALE GENOMIC DNA]</scope>
    <source>
        <strain evidence="2 3">Nap-Phe MGV</strain>
    </source>
</reference>
<dbReference type="InterPro" id="IPR037883">
    <property type="entry name" value="Knr4/Smi1-like_sf"/>
</dbReference>
<gene>
    <name evidence="2" type="ORF">C5Y93_24675</name>
</gene>
<dbReference type="Pfam" id="PF09346">
    <property type="entry name" value="SMI1_KNR4"/>
    <property type="match status" value="1"/>
</dbReference>
<proteinExistence type="predicted"/>
<dbReference type="Proteomes" id="UP000237819">
    <property type="component" value="Unassembled WGS sequence"/>
</dbReference>
<accession>A0A2S8GEP3</accession>
<evidence type="ECO:0000259" key="1">
    <source>
        <dbReference type="SMART" id="SM00860"/>
    </source>
</evidence>
<protein>
    <recommendedName>
        <fullName evidence="1">Knr4/Smi1-like domain-containing protein</fullName>
    </recommendedName>
</protein>
<dbReference type="SMART" id="SM00860">
    <property type="entry name" value="SMI1_KNR4"/>
    <property type="match status" value="1"/>
</dbReference>
<name>A0A2S8GEP3_9BACT</name>
<dbReference type="EMBL" id="PUHZ01000024">
    <property type="protein sequence ID" value="PQO42922.1"/>
    <property type="molecule type" value="Genomic_DNA"/>
</dbReference>